<accession>A0ABS3WBW7</accession>
<dbReference type="Gene3D" id="2.70.70.10">
    <property type="entry name" value="Glucose Permease (Domain IIA)"/>
    <property type="match status" value="1"/>
</dbReference>
<feature type="compositionally biased region" description="Low complexity" evidence="2">
    <location>
        <begin position="491"/>
        <end position="500"/>
    </location>
</feature>
<evidence type="ECO:0000256" key="3">
    <source>
        <dbReference type="SAM" id="Phobius"/>
    </source>
</evidence>
<dbReference type="Proteomes" id="UP000670947">
    <property type="component" value="Unassembled WGS sequence"/>
</dbReference>
<dbReference type="Gene3D" id="1.10.530.10">
    <property type="match status" value="1"/>
</dbReference>
<reference evidence="5 6" key="1">
    <citation type="submission" date="2021-03" db="EMBL/GenBank/DDBJ databases">
        <title>Paenibacillus artemisicola MWE-103 whole genome sequence.</title>
        <authorList>
            <person name="Ham Y.J."/>
        </authorList>
    </citation>
    <scope>NUCLEOTIDE SEQUENCE [LARGE SCALE GENOMIC DNA]</scope>
    <source>
        <strain evidence="5 6">MWE-103</strain>
    </source>
</reference>
<feature type="transmembrane region" description="Helical" evidence="3">
    <location>
        <begin position="37"/>
        <end position="62"/>
    </location>
</feature>
<dbReference type="Gene3D" id="2.10.70.40">
    <property type="entry name" value="peptidoglycan hydrolase"/>
    <property type="match status" value="1"/>
</dbReference>
<feature type="region of interest" description="Disordered" evidence="2">
    <location>
        <begin position="528"/>
        <end position="563"/>
    </location>
</feature>
<gene>
    <name evidence="5" type="ORF">I8J29_16415</name>
</gene>
<dbReference type="InterPro" id="IPR011055">
    <property type="entry name" value="Dup_hybrid_motif"/>
</dbReference>
<keyword evidence="3" id="KW-1133">Transmembrane helix</keyword>
<dbReference type="InterPro" id="IPR002901">
    <property type="entry name" value="MGlyc_endo_b_GlcNAc-like_dom"/>
</dbReference>
<feature type="compositionally biased region" description="Basic residues" evidence="2">
    <location>
        <begin position="528"/>
        <end position="537"/>
    </location>
</feature>
<proteinExistence type="predicted"/>
<keyword evidence="1" id="KW-0378">Hydrolase</keyword>
<dbReference type="SMART" id="SM00047">
    <property type="entry name" value="LYZ2"/>
    <property type="match status" value="1"/>
</dbReference>
<sequence length="624" mass="68324">MASLKLPRLDLKIAKRAMKEQLKREAMRRLKNKLRSAFIHHLAGFWWVYAILFGLFVFLYFMAAVISSSQSLAASAILTERFLPPQIYHPDLENLITDGFGERVHPVTGERSFHTGIDIGVPIGTPVSSSQDGVVTSVIYPKATDPDALNTGGINVAIESTDEEMPGTTRYLHLSNALVGPGQTVKKGQIIGLSGNTGRSTGPHLHFEYLPDGKEGTDPSPYVLFISKITDIASEAAFNAVGDVNFSEMNGYDFKTNPLLYISHAYIETAAPSFNESGTLYTRDMNTGTVLGSGAGGGYEGGGGPVIKVPTTIGVLHNPFFIQWAPYAMDTEKRTGIKASVTLAQMALESNWGSVDICNNVFGIKANSSWKGPVCYSGTNEEDANGTHHINAAFRAYPSYTASFDDHALFLIQNPRYTVTRSKRNPFEWANELQRATYATDGQYANKLKTLMMNDNLMSLDQDRGINPETGEPWKDVPYDGFVPLPPSAPSTPTTPSKPETPIKENTSESITITFGIEQLYGTYGRQVHRTQVKKPKPPAIGTGSEDDSETEEQVSYTNLTDPYTGRPVINLENYKNVVPYYSGELEAPNVYVKDLPDAIAVTLESSSADDLHVAHVDFVKGQY</sequence>
<protein>
    <submittedName>
        <fullName evidence="5">Peptidoglycan DD-metalloendopeptidase family protein</fullName>
    </submittedName>
</protein>
<dbReference type="CDD" id="cd12797">
    <property type="entry name" value="M23_peptidase"/>
    <property type="match status" value="1"/>
</dbReference>
<feature type="domain" description="Mannosyl-glycoprotein endo-beta-N-acetylglucosamidase-like" evidence="4">
    <location>
        <begin position="308"/>
        <end position="461"/>
    </location>
</feature>
<keyword evidence="3" id="KW-0812">Transmembrane</keyword>
<dbReference type="InterPro" id="IPR016047">
    <property type="entry name" value="M23ase_b-sheet_dom"/>
</dbReference>
<name>A0ABS3WBW7_9BACL</name>
<evidence type="ECO:0000259" key="4">
    <source>
        <dbReference type="SMART" id="SM00047"/>
    </source>
</evidence>
<comment type="caution">
    <text evidence="5">The sequence shown here is derived from an EMBL/GenBank/DDBJ whole genome shotgun (WGS) entry which is preliminary data.</text>
</comment>
<dbReference type="PANTHER" id="PTHR33308:SF9">
    <property type="entry name" value="PEPTIDOGLYCAN HYDROLASE FLGJ"/>
    <property type="match status" value="1"/>
</dbReference>
<keyword evidence="3" id="KW-0472">Membrane</keyword>
<dbReference type="InterPro" id="IPR051056">
    <property type="entry name" value="Glycosyl_Hydrolase_73"/>
</dbReference>
<dbReference type="SUPFAM" id="SSF51261">
    <property type="entry name" value="Duplicated hybrid motif"/>
    <property type="match status" value="1"/>
</dbReference>
<dbReference type="Pfam" id="PF01551">
    <property type="entry name" value="Peptidase_M23"/>
    <property type="match status" value="1"/>
</dbReference>
<dbReference type="Pfam" id="PF01832">
    <property type="entry name" value="Glucosaminidase"/>
    <property type="match status" value="1"/>
</dbReference>
<evidence type="ECO:0000256" key="2">
    <source>
        <dbReference type="SAM" id="MobiDB-lite"/>
    </source>
</evidence>
<evidence type="ECO:0000256" key="1">
    <source>
        <dbReference type="ARBA" id="ARBA00022801"/>
    </source>
</evidence>
<feature type="region of interest" description="Disordered" evidence="2">
    <location>
        <begin position="483"/>
        <end position="508"/>
    </location>
</feature>
<dbReference type="PANTHER" id="PTHR33308">
    <property type="entry name" value="PEPTIDOGLYCAN HYDROLASE FLGJ"/>
    <property type="match status" value="1"/>
</dbReference>
<dbReference type="RefSeq" id="WP_208848621.1">
    <property type="nucleotide sequence ID" value="NZ_JAGGDJ010000012.1"/>
</dbReference>
<keyword evidence="6" id="KW-1185">Reference proteome</keyword>
<evidence type="ECO:0000313" key="5">
    <source>
        <dbReference type="EMBL" id="MBO7745793.1"/>
    </source>
</evidence>
<organism evidence="5 6">
    <name type="scientific">Paenibacillus artemisiicola</name>
    <dbReference type="NCBI Taxonomy" id="1172618"/>
    <lineage>
        <taxon>Bacteria</taxon>
        <taxon>Bacillati</taxon>
        <taxon>Bacillota</taxon>
        <taxon>Bacilli</taxon>
        <taxon>Bacillales</taxon>
        <taxon>Paenibacillaceae</taxon>
        <taxon>Paenibacillus</taxon>
    </lineage>
</organism>
<evidence type="ECO:0000313" key="6">
    <source>
        <dbReference type="Proteomes" id="UP000670947"/>
    </source>
</evidence>
<dbReference type="PRINTS" id="PR01002">
    <property type="entry name" value="FLGFLGJ"/>
</dbReference>
<dbReference type="EMBL" id="JAGGDJ010000012">
    <property type="protein sequence ID" value="MBO7745793.1"/>
    <property type="molecule type" value="Genomic_DNA"/>
</dbReference>